<sequence>MSGAVTAVEAATVLTESSNCSNTSILSLILAAIAVAGLCKFIRPYVSLSALEKAIVDTRLQMITNEMENGRTSSQDDLRTTLLSLDTVISDLRDKQYSSDDMGWTDYAGFFLWTRWKAPMVLNWKIAKIRRRILRETEQEKRVWSQYKASSRGE</sequence>
<dbReference type="AlphaFoldDB" id="A0A0W0F0R8"/>
<dbReference type="EMBL" id="LATX01002406">
    <property type="protein sequence ID" value="KTB29911.1"/>
    <property type="molecule type" value="Genomic_DNA"/>
</dbReference>
<proteinExistence type="predicted"/>
<gene>
    <name evidence="1" type="ORF">WG66_17517</name>
</gene>
<protein>
    <submittedName>
        <fullName evidence="1">Uncharacterized protein</fullName>
    </submittedName>
</protein>
<comment type="caution">
    <text evidence="1">The sequence shown here is derived from an EMBL/GenBank/DDBJ whole genome shotgun (WGS) entry which is preliminary data.</text>
</comment>
<dbReference type="Proteomes" id="UP000054988">
    <property type="component" value="Unassembled WGS sequence"/>
</dbReference>
<evidence type="ECO:0000313" key="1">
    <source>
        <dbReference type="EMBL" id="KTB29911.1"/>
    </source>
</evidence>
<accession>A0A0W0F0R8</accession>
<evidence type="ECO:0000313" key="2">
    <source>
        <dbReference type="Proteomes" id="UP000054988"/>
    </source>
</evidence>
<reference evidence="1 2" key="1">
    <citation type="submission" date="2015-12" db="EMBL/GenBank/DDBJ databases">
        <title>Draft genome sequence of Moniliophthora roreri, the causal agent of frosty pod rot of cacao.</title>
        <authorList>
            <person name="Aime M.C."/>
            <person name="Diaz-Valderrama J.R."/>
            <person name="Kijpornyongpan T."/>
            <person name="Phillips-Mora W."/>
        </authorList>
    </citation>
    <scope>NUCLEOTIDE SEQUENCE [LARGE SCALE GENOMIC DNA]</scope>
    <source>
        <strain evidence="1 2">MCA 2952</strain>
    </source>
</reference>
<name>A0A0W0F0R8_MONRR</name>
<organism evidence="1 2">
    <name type="scientific">Moniliophthora roreri</name>
    <name type="common">Frosty pod rot fungus</name>
    <name type="synonym">Monilia roreri</name>
    <dbReference type="NCBI Taxonomy" id="221103"/>
    <lineage>
        <taxon>Eukaryota</taxon>
        <taxon>Fungi</taxon>
        <taxon>Dikarya</taxon>
        <taxon>Basidiomycota</taxon>
        <taxon>Agaricomycotina</taxon>
        <taxon>Agaricomycetes</taxon>
        <taxon>Agaricomycetidae</taxon>
        <taxon>Agaricales</taxon>
        <taxon>Marasmiineae</taxon>
        <taxon>Marasmiaceae</taxon>
        <taxon>Moniliophthora</taxon>
    </lineage>
</organism>